<dbReference type="OrthoDB" id="9131954at2"/>
<dbReference type="Pfam" id="PF19993">
    <property type="entry name" value="DO-GTPase2"/>
    <property type="match status" value="1"/>
</dbReference>
<dbReference type="Gene3D" id="3.40.50.300">
    <property type="entry name" value="P-loop containing nucleotide triphosphate hydrolases"/>
    <property type="match status" value="1"/>
</dbReference>
<accession>A0A3G2HSJ2</accession>
<gene>
    <name evidence="2" type="ORF">D3M96_05920</name>
</gene>
<protein>
    <recommendedName>
        <fullName evidence="1">Double-GTPase 2 domain-containing protein</fullName>
    </recommendedName>
</protein>
<dbReference type="SUPFAM" id="SSF52540">
    <property type="entry name" value="P-loop containing nucleoside triphosphate hydrolases"/>
    <property type="match status" value="1"/>
</dbReference>
<feature type="domain" description="Double-GTPase 2" evidence="1">
    <location>
        <begin position="82"/>
        <end position="310"/>
    </location>
</feature>
<sequence>MTLKTMTCSNADCSLASNGKCVEGYEIEECPHVGKISINDIPEADEPDVEVLQPEPTISLASGEALDRGKASILQRRRVSRSVGLIGPNDSGKTSLIAGLYDLLQEGPVSGRVFAGSTTLIAFERVCHLARAASRRTIPHTERTSRGADATFFHLDLYQEIAGITSLFIGDRSGEDYLAATDQISQADHFFEIRRADCVTLLVDGAQLAESELRHEVRAVTSQIVDALIEARTIREGCRLAIVLTKKDSVVSSQHADRVQADFDGLVRTINNSHGAYLGEVKPFSIAASPKNCTQLSRGYGLDELLQFWLQATPPPAVLCDGVAPNFERMIDLFTDKGVGVE</sequence>
<proteinExistence type="predicted"/>
<name>A0A3G2HSJ2_9BURK</name>
<dbReference type="InterPro" id="IPR045528">
    <property type="entry name" value="DO-GTPase2"/>
</dbReference>
<dbReference type="Proteomes" id="UP000268070">
    <property type="component" value="Chromosome"/>
</dbReference>
<evidence type="ECO:0000313" key="3">
    <source>
        <dbReference type="Proteomes" id="UP000268070"/>
    </source>
</evidence>
<organism evidence="2 3">
    <name type="scientific">Alcaligenes aquatilis</name>
    <dbReference type="NCBI Taxonomy" id="323284"/>
    <lineage>
        <taxon>Bacteria</taxon>
        <taxon>Pseudomonadati</taxon>
        <taxon>Pseudomonadota</taxon>
        <taxon>Betaproteobacteria</taxon>
        <taxon>Burkholderiales</taxon>
        <taxon>Alcaligenaceae</taxon>
        <taxon>Alcaligenes</taxon>
    </lineage>
</organism>
<reference evidence="2 3" key="1">
    <citation type="submission" date="2018-09" db="EMBL/GenBank/DDBJ databases">
        <title>Complete genome sequence of the hydrocarbonoclastic bacterium Alcaligenes aquatilis QD168, isolated from a crude-oil polluted marine sediment of Central Chile.</title>
        <authorList>
            <person name="Duran R.E."/>
            <person name="Barra B."/>
            <person name="Salva-Serra F."/>
            <person name="Mendez V."/>
            <person name="Moore E.R.B."/>
            <person name="Seeger M."/>
        </authorList>
    </citation>
    <scope>NUCLEOTIDE SEQUENCE [LARGE SCALE GENOMIC DNA]</scope>
    <source>
        <strain evidence="2 3">QD168</strain>
    </source>
</reference>
<evidence type="ECO:0000313" key="2">
    <source>
        <dbReference type="EMBL" id="AYN20106.1"/>
    </source>
</evidence>
<dbReference type="InterPro" id="IPR027417">
    <property type="entry name" value="P-loop_NTPase"/>
</dbReference>
<dbReference type="KEGG" id="aaqu:D3M96_05920"/>
<dbReference type="EMBL" id="CP032153">
    <property type="protein sequence ID" value="AYN20106.1"/>
    <property type="molecule type" value="Genomic_DNA"/>
</dbReference>
<evidence type="ECO:0000259" key="1">
    <source>
        <dbReference type="Pfam" id="PF19993"/>
    </source>
</evidence>
<dbReference type="AlphaFoldDB" id="A0A3G2HSJ2"/>